<dbReference type="PANTHER" id="PTHR47505:SF1">
    <property type="entry name" value="DNA UTILIZATION PROTEIN YHGH"/>
    <property type="match status" value="1"/>
</dbReference>
<feature type="domain" description="Double zinc ribbon" evidence="2">
    <location>
        <begin position="13"/>
        <end position="66"/>
    </location>
</feature>
<dbReference type="Proteomes" id="UP000055136">
    <property type="component" value="Chromosome"/>
</dbReference>
<sequence length="236" mass="25928">MTLQVNGWLKHAHDWLLPARCILCGRAGHNGRDVCQCCAMELPYLRSACRRCAIPLSEPGICGRCQQKAPSFDSAYAVFDYGPPVAQLIQGLKFNGKLYNARLLGVLMAERLAQVTADAPDMLIPVPLHPVRLRQRGFNQALELARPVAQVLGLPLQPEFCRRRLATTPQTGLDAKARRRNLKHAFAVCGAPVGHVALLDDVMTTGTTVEMLARTLKRAGVERVDVWLCARAALQS</sequence>
<evidence type="ECO:0000259" key="2">
    <source>
        <dbReference type="Pfam" id="PF18912"/>
    </source>
</evidence>
<evidence type="ECO:0000313" key="4">
    <source>
        <dbReference type="Proteomes" id="UP000055136"/>
    </source>
</evidence>
<evidence type="ECO:0000256" key="1">
    <source>
        <dbReference type="ARBA" id="ARBA00008007"/>
    </source>
</evidence>
<keyword evidence="4" id="KW-1185">Reference proteome</keyword>
<reference evidence="3" key="1">
    <citation type="submission" date="2015-10" db="EMBL/GenBank/DDBJ databases">
        <title>Description of Candidatus Tenderia electrophaga gen. nov, sp. nov., an Uncultivated Electroautotroph from a Biocathode Enrichment.</title>
        <authorList>
            <person name="Eddie B.J."/>
            <person name="Malanoski A.P."/>
            <person name="Wang Z."/>
            <person name="Hall R.J."/>
            <person name="Oh S.D."/>
            <person name="Heiner C."/>
            <person name="Lin B."/>
            <person name="Strycharz-Glaven S.M."/>
        </authorList>
    </citation>
    <scope>NUCLEOTIDE SEQUENCE [LARGE SCALE GENOMIC DNA]</scope>
    <source>
        <strain evidence="3">NRL1</strain>
    </source>
</reference>
<dbReference type="Gene3D" id="3.40.50.2020">
    <property type="match status" value="1"/>
</dbReference>
<accession>A0A0S2THN3</accession>
<dbReference type="KEGG" id="tee:Tel_00660"/>
<name>A0A0S2THN3_9GAMM</name>
<dbReference type="CDD" id="cd06223">
    <property type="entry name" value="PRTases_typeI"/>
    <property type="match status" value="1"/>
</dbReference>
<organism evidence="3 4">
    <name type="scientific">Candidatus Tenderia electrophaga</name>
    <dbReference type="NCBI Taxonomy" id="1748243"/>
    <lineage>
        <taxon>Bacteria</taxon>
        <taxon>Pseudomonadati</taxon>
        <taxon>Pseudomonadota</taxon>
        <taxon>Gammaproteobacteria</taxon>
        <taxon>Candidatus Tenderiales</taxon>
        <taxon>Candidatus Tenderiaceae</taxon>
        <taxon>Candidatus Tenderia</taxon>
    </lineage>
</organism>
<dbReference type="STRING" id="1748243.Tel_00660"/>
<dbReference type="EMBL" id="CP013099">
    <property type="protein sequence ID" value="ALP54678.1"/>
    <property type="molecule type" value="Genomic_DNA"/>
</dbReference>
<dbReference type="InterPro" id="IPR044005">
    <property type="entry name" value="DZR_2"/>
</dbReference>
<dbReference type="InterPro" id="IPR000836">
    <property type="entry name" value="PRTase_dom"/>
</dbReference>
<dbReference type="InterPro" id="IPR029057">
    <property type="entry name" value="PRTase-like"/>
</dbReference>
<protein>
    <recommendedName>
        <fullName evidence="2">Double zinc ribbon domain-containing protein</fullName>
    </recommendedName>
</protein>
<gene>
    <name evidence="3" type="ORF">Tel_00660</name>
</gene>
<dbReference type="InterPro" id="IPR051910">
    <property type="entry name" value="ComF/GntX_DNA_util-trans"/>
</dbReference>
<dbReference type="AlphaFoldDB" id="A0A0S2THN3"/>
<dbReference type="PANTHER" id="PTHR47505">
    <property type="entry name" value="DNA UTILIZATION PROTEIN YHGH"/>
    <property type="match status" value="1"/>
</dbReference>
<comment type="similarity">
    <text evidence="1">Belongs to the ComF/GntX family.</text>
</comment>
<dbReference type="Pfam" id="PF18912">
    <property type="entry name" value="DZR_2"/>
    <property type="match status" value="1"/>
</dbReference>
<evidence type="ECO:0000313" key="3">
    <source>
        <dbReference type="EMBL" id="ALP54678.1"/>
    </source>
</evidence>
<proteinExistence type="inferred from homology"/>
<dbReference type="SUPFAM" id="SSF53271">
    <property type="entry name" value="PRTase-like"/>
    <property type="match status" value="1"/>
</dbReference>